<proteinExistence type="predicted"/>
<feature type="coiled-coil region" evidence="1">
    <location>
        <begin position="30"/>
        <end position="250"/>
    </location>
</feature>
<evidence type="ECO:0000313" key="3">
    <source>
        <dbReference type="Proteomes" id="UP000269374"/>
    </source>
</evidence>
<accession>A0A387BA38</accession>
<protein>
    <submittedName>
        <fullName evidence="2">Uncharacterized protein</fullName>
    </submittedName>
</protein>
<evidence type="ECO:0000313" key="2">
    <source>
        <dbReference type="EMBL" id="AYG00593.1"/>
    </source>
</evidence>
<dbReference type="EMBL" id="CP032627">
    <property type="protein sequence ID" value="AYG00593.1"/>
    <property type="molecule type" value="Genomic_DNA"/>
</dbReference>
<name>A0A387BA38_9LACT</name>
<dbReference type="AlphaFoldDB" id="A0A387BA38"/>
<evidence type="ECO:0000256" key="1">
    <source>
        <dbReference type="SAM" id="Coils"/>
    </source>
</evidence>
<organism evidence="2 3">
    <name type="scientific">Lactococcus allomyrinae</name>
    <dbReference type="NCBI Taxonomy" id="2419773"/>
    <lineage>
        <taxon>Bacteria</taxon>
        <taxon>Bacillati</taxon>
        <taxon>Bacillota</taxon>
        <taxon>Bacilli</taxon>
        <taxon>Lactobacillales</taxon>
        <taxon>Streptococcaceae</taxon>
        <taxon>Lactococcus</taxon>
    </lineage>
</organism>
<dbReference type="KEGG" id="lact:D7I46_05490"/>
<reference evidence="2 3" key="1">
    <citation type="submission" date="2018-09" db="EMBL/GenBank/DDBJ databases">
        <title>Genome sequencing of strain 1JSPR-7.</title>
        <authorList>
            <person name="Heo J."/>
            <person name="Kim S.-J."/>
            <person name="Kwon S.-W."/>
        </authorList>
    </citation>
    <scope>NUCLEOTIDE SEQUENCE [LARGE SCALE GENOMIC DNA]</scope>
    <source>
        <strain evidence="2 3">1JSPR-7</strain>
    </source>
</reference>
<keyword evidence="1" id="KW-0175">Coiled coil</keyword>
<keyword evidence="3" id="KW-1185">Reference proteome</keyword>
<dbReference type="Proteomes" id="UP000269374">
    <property type="component" value="Chromosome"/>
</dbReference>
<gene>
    <name evidence="2" type="ORF">D7I46_05490</name>
</gene>
<dbReference type="RefSeq" id="WP_120771981.1">
    <property type="nucleotide sequence ID" value="NZ_CP032627.1"/>
</dbReference>
<sequence length="267" mass="31666">MESEGEKSFFKHLFRPKSSLIESEITDSESDIKFLEAEKYKKEIQELEEKLRISEKGYKIKYQLLIRCEKELEKSKIDCENLSKKLAQIEEAKDSSKNLSNEQELKKTKDNIINQFSKKIEQEKEEIKQQKENIEKLEKKLQKEEEKNKQLFEKNQKEVGKREEIEREFLHAKTQFSELIINIREKYPTEEILNEKIKNAEEQALLIRKNAEKEGTDIVKKAQQRVENMLSEKQNELDNLASKIEDYTLKLESCIQMIDAVPSQYLA</sequence>